<dbReference type="InterPro" id="IPR001394">
    <property type="entry name" value="Peptidase_C19_UCH"/>
</dbReference>
<evidence type="ECO:0000256" key="2">
    <source>
        <dbReference type="ARBA" id="ARBA00009085"/>
    </source>
</evidence>
<reference evidence="11 12" key="1">
    <citation type="journal article" date="2019" name="Sci. Rep.">
        <title>Comparative genomics of chytrid fungi reveal insights into the obligate biotrophic and pathogenic lifestyle of Synchytrium endobioticum.</title>
        <authorList>
            <person name="van de Vossenberg B.T.L.H."/>
            <person name="Warris S."/>
            <person name="Nguyen H.D.T."/>
            <person name="van Gent-Pelzer M.P.E."/>
            <person name="Joly D.L."/>
            <person name="van de Geest H.C."/>
            <person name="Bonants P.J.M."/>
            <person name="Smith D.S."/>
            <person name="Levesque C.A."/>
            <person name="van der Lee T.A.J."/>
        </authorList>
    </citation>
    <scope>NUCLEOTIDE SEQUENCE [LARGE SCALE GENOMIC DNA]</scope>
    <source>
        <strain evidence="11 12">LEV6574</strain>
    </source>
</reference>
<feature type="compositionally biased region" description="Polar residues" evidence="8">
    <location>
        <begin position="417"/>
        <end position="441"/>
    </location>
</feature>
<evidence type="ECO:0000256" key="5">
    <source>
        <dbReference type="ARBA" id="ARBA00022801"/>
    </source>
</evidence>
<dbReference type="InterPro" id="IPR028889">
    <property type="entry name" value="USP"/>
</dbReference>
<dbReference type="InterPro" id="IPR050185">
    <property type="entry name" value="Ub_carboxyl-term_hydrolase"/>
</dbReference>
<dbReference type="VEuPathDB" id="FungiDB:SeMB42_g04876"/>
<dbReference type="SUPFAM" id="SSF54001">
    <property type="entry name" value="Cysteine proteinases"/>
    <property type="match status" value="1"/>
</dbReference>
<keyword evidence="5 7" id="KW-0378">Hydrolase</keyword>
<feature type="compositionally biased region" description="Polar residues" evidence="8">
    <location>
        <begin position="487"/>
        <end position="497"/>
    </location>
</feature>
<evidence type="ECO:0000259" key="10">
    <source>
        <dbReference type="PROSITE" id="PS50235"/>
    </source>
</evidence>
<proteinExistence type="inferred from homology"/>
<dbReference type="InterPro" id="IPR015063">
    <property type="entry name" value="USP8_dimer"/>
</dbReference>
<dbReference type="SUPFAM" id="SSF52821">
    <property type="entry name" value="Rhodanese/Cell cycle control phosphatase"/>
    <property type="match status" value="1"/>
</dbReference>
<dbReference type="InterPro" id="IPR018200">
    <property type="entry name" value="USP_CS"/>
</dbReference>
<dbReference type="InterPro" id="IPR001763">
    <property type="entry name" value="Rhodanese-like_dom"/>
</dbReference>
<dbReference type="OrthoDB" id="292964at2759"/>
<dbReference type="InterPro" id="IPR038765">
    <property type="entry name" value="Papain-like_cys_pep_sf"/>
</dbReference>
<dbReference type="Proteomes" id="UP000320475">
    <property type="component" value="Unassembled WGS sequence"/>
</dbReference>
<feature type="domain" description="Rhodanese" evidence="9">
    <location>
        <begin position="201"/>
        <end position="221"/>
    </location>
</feature>
<dbReference type="PROSITE" id="PS50206">
    <property type="entry name" value="RHODANESE_3"/>
    <property type="match status" value="1"/>
</dbReference>
<evidence type="ECO:0000313" key="12">
    <source>
        <dbReference type="Proteomes" id="UP000320475"/>
    </source>
</evidence>
<feature type="compositionally biased region" description="Basic and acidic residues" evidence="8">
    <location>
        <begin position="17"/>
        <end position="26"/>
    </location>
</feature>
<dbReference type="GO" id="GO:0016579">
    <property type="term" value="P:protein deubiquitination"/>
    <property type="evidence" value="ECO:0007669"/>
    <property type="project" value="InterPro"/>
</dbReference>
<name>A0A507CW74_9FUNG</name>
<dbReference type="Gene3D" id="3.90.70.10">
    <property type="entry name" value="Cysteine proteinases"/>
    <property type="match status" value="1"/>
</dbReference>
<dbReference type="SUPFAM" id="SSF140856">
    <property type="entry name" value="USP8 N-terminal domain-like"/>
    <property type="match status" value="1"/>
</dbReference>
<feature type="region of interest" description="Disordered" evidence="8">
    <location>
        <begin position="1"/>
        <end position="30"/>
    </location>
</feature>
<evidence type="ECO:0000259" key="9">
    <source>
        <dbReference type="PROSITE" id="PS50206"/>
    </source>
</evidence>
<dbReference type="GO" id="GO:0004843">
    <property type="term" value="F:cysteine-type deubiquitinase activity"/>
    <property type="evidence" value="ECO:0007669"/>
    <property type="project" value="UniProtKB-UniRule"/>
</dbReference>
<feature type="region of interest" description="Disordered" evidence="8">
    <location>
        <begin position="487"/>
        <end position="535"/>
    </location>
</feature>
<dbReference type="InterPro" id="IPR036873">
    <property type="entry name" value="Rhodanese-like_dom_sf"/>
</dbReference>
<keyword evidence="4 7" id="KW-0833">Ubl conjugation pathway</keyword>
<dbReference type="EMBL" id="QEAM01000223">
    <property type="protein sequence ID" value="TPX43457.1"/>
    <property type="molecule type" value="Genomic_DNA"/>
</dbReference>
<accession>A0A507CW74</accession>
<dbReference type="GO" id="GO:0006508">
    <property type="term" value="P:proteolysis"/>
    <property type="evidence" value="ECO:0007669"/>
    <property type="project" value="UniProtKB-KW"/>
</dbReference>
<feature type="domain" description="USP" evidence="10">
    <location>
        <begin position="592"/>
        <end position="933"/>
    </location>
</feature>
<evidence type="ECO:0000256" key="8">
    <source>
        <dbReference type="SAM" id="MobiDB-lite"/>
    </source>
</evidence>
<dbReference type="AlphaFoldDB" id="A0A507CW74"/>
<dbReference type="CDD" id="cd02674">
    <property type="entry name" value="Peptidase_C19R"/>
    <property type="match status" value="1"/>
</dbReference>
<comment type="caution">
    <text evidence="11">The sequence shown here is derived from an EMBL/GenBank/DDBJ whole genome shotgun (WGS) entry which is preliminary data.</text>
</comment>
<dbReference type="Pfam" id="PF08969">
    <property type="entry name" value="USP8_dimer"/>
    <property type="match status" value="1"/>
</dbReference>
<comment type="similarity">
    <text evidence="2 7">Belongs to the peptidase C19 family.</text>
</comment>
<comment type="catalytic activity">
    <reaction evidence="1 7">
        <text>Thiol-dependent hydrolysis of ester, thioester, amide, peptide and isopeptide bonds formed by the C-terminal Gly of ubiquitin (a 76-residue protein attached to proteins as an intracellular targeting signal).</text>
        <dbReference type="EC" id="3.4.19.12"/>
    </reaction>
</comment>
<feature type="region of interest" description="Disordered" evidence="8">
    <location>
        <begin position="365"/>
        <end position="396"/>
    </location>
</feature>
<keyword evidence="3 7" id="KW-0645">Protease</keyword>
<dbReference type="Pfam" id="PF00443">
    <property type="entry name" value="UCH"/>
    <property type="match status" value="1"/>
</dbReference>
<dbReference type="PROSITE" id="PS00972">
    <property type="entry name" value="USP_1"/>
    <property type="match status" value="1"/>
</dbReference>
<dbReference type="PANTHER" id="PTHR21646">
    <property type="entry name" value="UBIQUITIN CARBOXYL-TERMINAL HYDROLASE"/>
    <property type="match status" value="1"/>
</dbReference>
<feature type="compositionally biased region" description="Pro residues" evidence="8">
    <location>
        <begin position="1"/>
        <end position="14"/>
    </location>
</feature>
<evidence type="ECO:0000256" key="3">
    <source>
        <dbReference type="ARBA" id="ARBA00022670"/>
    </source>
</evidence>
<evidence type="ECO:0000256" key="7">
    <source>
        <dbReference type="RuleBase" id="RU366025"/>
    </source>
</evidence>
<evidence type="ECO:0000256" key="4">
    <source>
        <dbReference type="ARBA" id="ARBA00022786"/>
    </source>
</evidence>
<organism evidence="11 12">
    <name type="scientific">Synchytrium endobioticum</name>
    <dbReference type="NCBI Taxonomy" id="286115"/>
    <lineage>
        <taxon>Eukaryota</taxon>
        <taxon>Fungi</taxon>
        <taxon>Fungi incertae sedis</taxon>
        <taxon>Chytridiomycota</taxon>
        <taxon>Chytridiomycota incertae sedis</taxon>
        <taxon>Chytridiomycetes</taxon>
        <taxon>Synchytriales</taxon>
        <taxon>Synchytriaceae</taxon>
        <taxon>Synchytrium</taxon>
    </lineage>
</organism>
<sequence>MPSLPPAGPGPSPRPRSLQELKDQSKVTRPSDAPNYLVWCRSVARLFEEGHVHRSSGDIEEAYLKFFRGLIIVLDIIPKLPSFHRQNHEYLKLRKLAEIIFPVVENLAAEITIRYKAWESMQSTMHATSSAVLPPAAQAAHLPTRRASKDQLAKDLPPPYEATAAGLPPQTPSSKGLDIASRDSMSPNDLARFLSKAGAEESPTVLVLDVRPVAEFLVGHIRWTKRQRPDGRPCGGVVNIDPTWLRPGMPSKDIEQCLQLLPGNYNTLIPKQLFSRRHEFDLIVYMDARSSSRSESQYFEIIDSAIYSFEADKTPRYIPKIIVGGFEEWVRVLEIKNGSKEQWIEQGPGWGGEELEGLHTPQLVNGDRSIVSSNDSVPQRPLKNPSRRGPDISSSDDLAIVRSPYEYIQARAPPTPSVSVRASNEPTAPQRSPSRRSTLFDSPNYSVQVLASIAPYGHSSSGLNNENQLQREPSVYQENAMRSWSIQTGNTPASTFSYPGLPQSKPPPTQLLPDSPMKAEAPPLPSKPPSAYAKNNDEMLPAQYEAQPYPTRSALPPRAASPSASPLTSRFYVPQGPAEEMKWESSSSFASAGLKNLGNTCFMNSVIQCLSGTLPLATFFNGGKYRKHMNRENTLGTKGHVTDQFATLIRTLWSQEEMVVAPTKFKETVGTYAPQFRGNEQQDAQEFLAFLLDALHEDLNDARSRRRLQPVDNDDDTELLPDDVASSRSWHRYQQLNKSYIVDLFQGQLRSRLECLTCHKTSTTFDSIMYLSLPIPTAKRNAHLSLDDCLAKFHEEEVLQGSDAWVCPKCKVPRNATKKLTIQRLPVILLIHLKRFYFQGHFRNKIETVVDFPLRDLDLARSIPRIQTRSDQPVYNLYAVANHFGGLNGGHYTAMVRNGYRGEWYSFDDARVSRCDSRVVKSKAAYILFYVNKNIT</sequence>
<evidence type="ECO:0000256" key="6">
    <source>
        <dbReference type="ARBA" id="ARBA00022807"/>
    </source>
</evidence>
<dbReference type="Gene3D" id="3.40.250.10">
    <property type="entry name" value="Rhodanese-like domain"/>
    <property type="match status" value="1"/>
</dbReference>
<feature type="region of interest" description="Disordered" evidence="8">
    <location>
        <begin position="411"/>
        <end position="441"/>
    </location>
</feature>
<evidence type="ECO:0000256" key="1">
    <source>
        <dbReference type="ARBA" id="ARBA00000707"/>
    </source>
</evidence>
<protein>
    <recommendedName>
        <fullName evidence="7">Ubiquitin carboxyl-terminal hydrolase</fullName>
        <ecNumber evidence="7">3.4.19.12</ecNumber>
    </recommendedName>
</protein>
<dbReference type="EC" id="3.4.19.12" evidence="7"/>
<dbReference type="Gene3D" id="1.20.58.80">
    <property type="entry name" value="Phosphotransferase system, lactose/cellobiose-type IIA subunit"/>
    <property type="match status" value="1"/>
</dbReference>
<dbReference type="PANTHER" id="PTHR21646:SF95">
    <property type="entry name" value="UBIQUITIN CARBOXYL-TERMINAL HYDROLASE 4-RELATED"/>
    <property type="match status" value="1"/>
</dbReference>
<keyword evidence="6 7" id="KW-0788">Thiol protease</keyword>
<feature type="region of interest" description="Disordered" evidence="8">
    <location>
        <begin position="138"/>
        <end position="182"/>
    </location>
</feature>
<gene>
    <name evidence="11" type="ORF">SeLEV6574_g05051</name>
</gene>
<evidence type="ECO:0000313" key="11">
    <source>
        <dbReference type="EMBL" id="TPX43457.1"/>
    </source>
</evidence>
<dbReference type="PROSITE" id="PS50235">
    <property type="entry name" value="USP_3"/>
    <property type="match status" value="1"/>
</dbReference>
<dbReference type="PROSITE" id="PS00973">
    <property type="entry name" value="USP_2"/>
    <property type="match status" value="1"/>
</dbReference>